<organism evidence="1 2">
    <name type="scientific">Pseudoflavonifractor gallinarum</name>
    <dbReference type="NCBI Taxonomy" id="2779352"/>
    <lineage>
        <taxon>Bacteria</taxon>
        <taxon>Bacillati</taxon>
        <taxon>Bacillota</taxon>
        <taxon>Clostridia</taxon>
        <taxon>Eubacteriales</taxon>
        <taxon>Oscillospiraceae</taxon>
        <taxon>Pseudoflavonifractor</taxon>
    </lineage>
</organism>
<dbReference type="NCBIfam" id="TIGR01563">
    <property type="entry name" value="gp16_SPP1"/>
    <property type="match status" value="1"/>
</dbReference>
<proteinExistence type="predicted"/>
<reference evidence="1 2" key="1">
    <citation type="submission" date="2020-10" db="EMBL/GenBank/DDBJ databases">
        <title>ChiBAC.</title>
        <authorList>
            <person name="Zenner C."/>
            <person name="Hitch T.C.A."/>
            <person name="Clavel T."/>
        </authorList>
    </citation>
    <scope>NUCLEOTIDE SEQUENCE [LARGE SCALE GENOMIC DNA]</scope>
    <source>
        <strain evidence="1 2">DSM 107456</strain>
    </source>
</reference>
<dbReference type="Gene3D" id="2.40.10.270">
    <property type="entry name" value="Bacteriophage SPP1 head-tail adaptor protein"/>
    <property type="match status" value="1"/>
</dbReference>
<dbReference type="EMBL" id="JADCKF010000003">
    <property type="protein sequence ID" value="MBE5055284.1"/>
    <property type="molecule type" value="Genomic_DNA"/>
</dbReference>
<sequence length="96" mass="10799">MNEVITLVGGTTTVNDIGDEVEVEAKVDVFARVKSVGASYKLQAMAVGIRPKYRFVLQDRYDYNGQEKVEYEGKTFRVVDTYRGEDQSIELTVAEV</sequence>
<name>A0ABR9R9B0_9FIRM</name>
<evidence type="ECO:0000313" key="1">
    <source>
        <dbReference type="EMBL" id="MBE5055284.1"/>
    </source>
</evidence>
<keyword evidence="2" id="KW-1185">Reference proteome</keyword>
<dbReference type="Proteomes" id="UP000806211">
    <property type="component" value="Unassembled WGS sequence"/>
</dbReference>
<evidence type="ECO:0000313" key="2">
    <source>
        <dbReference type="Proteomes" id="UP000806211"/>
    </source>
</evidence>
<dbReference type="InterPro" id="IPR038666">
    <property type="entry name" value="SSP1_head-tail_sf"/>
</dbReference>
<comment type="caution">
    <text evidence="1">The sequence shown here is derived from an EMBL/GenBank/DDBJ whole genome shotgun (WGS) entry which is preliminary data.</text>
</comment>
<protein>
    <submittedName>
        <fullName evidence="1">Phage head closure protein</fullName>
    </submittedName>
</protein>
<accession>A0ABR9R9B0</accession>
<gene>
    <name evidence="1" type="ORF">INF37_04635</name>
</gene>
<dbReference type="InterPro" id="IPR008767">
    <property type="entry name" value="Phage_SPP1_head-tail_adaptor"/>
</dbReference>
<dbReference type="RefSeq" id="WP_193536734.1">
    <property type="nucleotide sequence ID" value="NZ_JADCKF010000003.1"/>
</dbReference>